<reference evidence="2" key="1">
    <citation type="submission" date="2015-07" db="EMBL/GenBank/DDBJ databases">
        <title>Near-Complete Genome Sequence of the Cellulolytic Bacterium Bacteroides (Pseudobacteroides) cellulosolvens ATCC 35603.</title>
        <authorList>
            <person name="Dassa B."/>
            <person name="Utturkar S.M."/>
            <person name="Klingeman D.M."/>
            <person name="Hurt R.A."/>
            <person name="Keller M."/>
            <person name="Xu J."/>
            <person name="Reddy Y.H.K."/>
            <person name="Borovok I."/>
            <person name="Grinberg I.R."/>
            <person name="Lamed R."/>
            <person name="Zhivin O."/>
            <person name="Bayer E.A."/>
            <person name="Brown S.D."/>
        </authorList>
    </citation>
    <scope>NUCLEOTIDE SEQUENCE [LARGE SCALE GENOMIC DNA]</scope>
    <source>
        <strain evidence="2">DSM 2933</strain>
    </source>
</reference>
<sequence length="245" mass="30003">MNIPKNTDELEWLYFQCDFALYKYYYDKAKKYKKEFKSKIPQPDELEYYKCLRKKYVYLFKRLMSSEFAYKKVYEPYLNSIKFDGNEYKRVLCDVFSVYDDIIRRELMVVVVIKCRPHEKLIFCYKNFLDGWVTKKILSKLRKKRLDELLSGFITEYSKNSEIPYPVTLINFMPFEEFLYENNLFNHKLNDYFPSINLKKFFALIKDSQKIYLEKIKLNRVKLIDKWNERAKNRIINVFDSKLKA</sequence>
<dbReference type="RefSeq" id="WP_036941059.1">
    <property type="nucleotide sequence ID" value="NZ_JQKC01000014.1"/>
</dbReference>
<evidence type="ECO:0000313" key="2">
    <source>
        <dbReference type="Proteomes" id="UP000036923"/>
    </source>
</evidence>
<gene>
    <name evidence="1" type="ORF">Bccel_0803</name>
</gene>
<proteinExistence type="predicted"/>
<comment type="caution">
    <text evidence="1">The sequence shown here is derived from an EMBL/GenBank/DDBJ whole genome shotgun (WGS) entry which is preliminary data.</text>
</comment>
<dbReference type="eggNOG" id="ENOG503499F">
    <property type="taxonomic scope" value="Bacteria"/>
</dbReference>
<evidence type="ECO:0000313" key="1">
    <source>
        <dbReference type="EMBL" id="KNY25543.1"/>
    </source>
</evidence>
<keyword evidence="2" id="KW-1185">Reference proteome</keyword>
<dbReference type="Proteomes" id="UP000036923">
    <property type="component" value="Unassembled WGS sequence"/>
</dbReference>
<protein>
    <submittedName>
        <fullName evidence="1">Uncharacterized protein</fullName>
    </submittedName>
</protein>
<dbReference type="EMBL" id="LGTC01000001">
    <property type="protein sequence ID" value="KNY25543.1"/>
    <property type="molecule type" value="Genomic_DNA"/>
</dbReference>
<organism evidence="1 2">
    <name type="scientific">Pseudobacteroides cellulosolvens ATCC 35603 = DSM 2933</name>
    <dbReference type="NCBI Taxonomy" id="398512"/>
    <lineage>
        <taxon>Bacteria</taxon>
        <taxon>Bacillati</taxon>
        <taxon>Bacillota</taxon>
        <taxon>Clostridia</taxon>
        <taxon>Eubacteriales</taxon>
        <taxon>Oscillospiraceae</taxon>
        <taxon>Pseudobacteroides</taxon>
    </lineage>
</organism>
<dbReference type="AlphaFoldDB" id="A0A0L6JIL7"/>
<name>A0A0L6JIL7_9FIRM</name>
<accession>A0A0L6JIL7</accession>
<dbReference type="STRING" id="398512.Bccel_0803"/>